<dbReference type="GO" id="GO:0016740">
    <property type="term" value="F:transferase activity"/>
    <property type="evidence" value="ECO:0007669"/>
    <property type="project" value="UniProtKB-KW"/>
</dbReference>
<feature type="region of interest" description="Disordered" evidence="1">
    <location>
        <begin position="18"/>
        <end position="42"/>
    </location>
</feature>
<evidence type="ECO:0000313" key="3">
    <source>
        <dbReference type="Proteomes" id="UP000215914"/>
    </source>
</evidence>
<reference evidence="3" key="1">
    <citation type="journal article" date="2017" name="Nature">
        <title>The sunflower genome provides insights into oil metabolism, flowering and Asterid evolution.</title>
        <authorList>
            <person name="Badouin H."/>
            <person name="Gouzy J."/>
            <person name="Grassa C.J."/>
            <person name="Murat F."/>
            <person name="Staton S.E."/>
            <person name="Cottret L."/>
            <person name="Lelandais-Briere C."/>
            <person name="Owens G.L."/>
            <person name="Carrere S."/>
            <person name="Mayjonade B."/>
            <person name="Legrand L."/>
            <person name="Gill N."/>
            <person name="Kane N.C."/>
            <person name="Bowers J.E."/>
            <person name="Hubner S."/>
            <person name="Bellec A."/>
            <person name="Berard A."/>
            <person name="Berges H."/>
            <person name="Blanchet N."/>
            <person name="Boniface M.C."/>
            <person name="Brunel D."/>
            <person name="Catrice O."/>
            <person name="Chaidir N."/>
            <person name="Claudel C."/>
            <person name="Donnadieu C."/>
            <person name="Faraut T."/>
            <person name="Fievet G."/>
            <person name="Helmstetter N."/>
            <person name="King M."/>
            <person name="Knapp S.J."/>
            <person name="Lai Z."/>
            <person name="Le Paslier M.C."/>
            <person name="Lippi Y."/>
            <person name="Lorenzon L."/>
            <person name="Mandel J.R."/>
            <person name="Marage G."/>
            <person name="Marchand G."/>
            <person name="Marquand E."/>
            <person name="Bret-Mestries E."/>
            <person name="Morien E."/>
            <person name="Nambeesan S."/>
            <person name="Nguyen T."/>
            <person name="Pegot-Espagnet P."/>
            <person name="Pouilly N."/>
            <person name="Raftis F."/>
            <person name="Sallet E."/>
            <person name="Schiex T."/>
            <person name="Thomas J."/>
            <person name="Vandecasteele C."/>
            <person name="Vares D."/>
            <person name="Vear F."/>
            <person name="Vautrin S."/>
            <person name="Crespi M."/>
            <person name="Mangin B."/>
            <person name="Burke J.M."/>
            <person name="Salse J."/>
            <person name="Munos S."/>
            <person name="Vincourt P."/>
            <person name="Rieseberg L.H."/>
            <person name="Langlade N.B."/>
        </authorList>
    </citation>
    <scope>NUCLEOTIDE SEQUENCE [LARGE SCALE GENOMIC DNA]</scope>
    <source>
        <strain evidence="3">cv. SF193</strain>
    </source>
</reference>
<dbReference type="EMBL" id="CM007901">
    <property type="protein sequence ID" value="OTG03761.1"/>
    <property type="molecule type" value="Genomic_DNA"/>
</dbReference>
<dbReference type="AlphaFoldDB" id="A0A251T1L0"/>
<proteinExistence type="predicted"/>
<protein>
    <submittedName>
        <fullName evidence="2">Putative zinc finger, DHHC-type, palmitoyltransferase</fullName>
    </submittedName>
</protein>
<accession>A0A251T1L0</accession>
<dbReference type="PROSITE" id="PS50216">
    <property type="entry name" value="DHHC"/>
    <property type="match status" value="1"/>
</dbReference>
<dbReference type="InParanoid" id="A0A251T1L0"/>
<dbReference type="Proteomes" id="UP000215914">
    <property type="component" value="Chromosome 12"/>
</dbReference>
<gene>
    <name evidence="2" type="ORF">HannXRQ_Chr12g0354901</name>
</gene>
<organism evidence="2 3">
    <name type="scientific">Helianthus annuus</name>
    <name type="common">Common sunflower</name>
    <dbReference type="NCBI Taxonomy" id="4232"/>
    <lineage>
        <taxon>Eukaryota</taxon>
        <taxon>Viridiplantae</taxon>
        <taxon>Streptophyta</taxon>
        <taxon>Embryophyta</taxon>
        <taxon>Tracheophyta</taxon>
        <taxon>Spermatophyta</taxon>
        <taxon>Magnoliopsida</taxon>
        <taxon>eudicotyledons</taxon>
        <taxon>Gunneridae</taxon>
        <taxon>Pentapetalae</taxon>
        <taxon>asterids</taxon>
        <taxon>campanulids</taxon>
        <taxon>Asterales</taxon>
        <taxon>Asteraceae</taxon>
        <taxon>Asteroideae</taxon>
        <taxon>Heliantheae alliance</taxon>
        <taxon>Heliantheae</taxon>
        <taxon>Helianthus</taxon>
    </lineage>
</organism>
<keyword evidence="2" id="KW-0808">Transferase</keyword>
<name>A0A251T1L0_HELAN</name>
<sequence length="125" mass="13987">MTIEVPATYNNQDANAASVGSKQSVKNVKNLDSRTDDNVSETVKSTAKPCWFVALVPCAWMCGCSSSNDEYMELQTSEDGMFYCSLCEVEVLSTTSIVDCRVCDKCVDRFDHHCRVWSKLVFFVD</sequence>
<keyword evidence="3" id="KW-1185">Reference proteome</keyword>
<evidence type="ECO:0000256" key="1">
    <source>
        <dbReference type="SAM" id="MobiDB-lite"/>
    </source>
</evidence>
<evidence type="ECO:0000313" key="2">
    <source>
        <dbReference type="EMBL" id="OTG03761.1"/>
    </source>
</evidence>
<feature type="compositionally biased region" description="Polar residues" evidence="1">
    <location>
        <begin position="18"/>
        <end position="27"/>
    </location>
</feature>